<proteinExistence type="inferred from homology"/>
<dbReference type="PANTHER" id="PTHR10721">
    <property type="entry name" value="MITOCHONDRIAL IMPORT INNER MEMBRANE TRANSLOCASE SUBUNIT TIM44"/>
    <property type="match status" value="1"/>
</dbReference>
<feature type="coiled-coil region" evidence="13">
    <location>
        <begin position="59"/>
        <end position="89"/>
    </location>
</feature>
<dbReference type="EMBL" id="OOIN01000036">
    <property type="protein sequence ID" value="SPO31079.1"/>
    <property type="molecule type" value="Genomic_DNA"/>
</dbReference>
<evidence type="ECO:0000256" key="10">
    <source>
        <dbReference type="ARBA" id="ARBA00023128"/>
    </source>
</evidence>
<comment type="subcellular location">
    <subcellularLocation>
        <location evidence="1">Mitochondrion inner membrane</location>
        <topology evidence="1">Peripheral membrane protein</topology>
    </subcellularLocation>
</comment>
<keyword evidence="9" id="KW-0811">Translocation</keyword>
<dbReference type="GO" id="GO:0051087">
    <property type="term" value="F:protein-folding chaperone binding"/>
    <property type="evidence" value="ECO:0007669"/>
    <property type="project" value="InterPro"/>
</dbReference>
<dbReference type="InterPro" id="IPR017303">
    <property type="entry name" value="Tim44"/>
</dbReference>
<accession>A0A5C3EPD3</accession>
<dbReference type="Pfam" id="PF04280">
    <property type="entry name" value="Tim44"/>
    <property type="match status" value="1"/>
</dbReference>
<evidence type="ECO:0000256" key="2">
    <source>
        <dbReference type="ARBA" id="ARBA00009597"/>
    </source>
</evidence>
<dbReference type="Gene3D" id="3.10.450.240">
    <property type="match status" value="1"/>
</dbReference>
<dbReference type="InterPro" id="IPR039544">
    <property type="entry name" value="Tim44-like"/>
</dbReference>
<evidence type="ECO:0000256" key="7">
    <source>
        <dbReference type="ARBA" id="ARBA00022927"/>
    </source>
</evidence>
<evidence type="ECO:0000256" key="13">
    <source>
        <dbReference type="SAM" id="Coils"/>
    </source>
</evidence>
<dbReference type="Proteomes" id="UP000324022">
    <property type="component" value="Unassembled WGS sequence"/>
</dbReference>
<keyword evidence="17" id="KW-1185">Reference proteome</keyword>
<evidence type="ECO:0000256" key="8">
    <source>
        <dbReference type="ARBA" id="ARBA00022946"/>
    </source>
</evidence>
<protein>
    <recommendedName>
        <fullName evidence="12">Mitochondrial import inner membrane translocase subunit TIM44</fullName>
    </recommendedName>
</protein>
<evidence type="ECO:0000313" key="16">
    <source>
        <dbReference type="EMBL" id="SPO31079.1"/>
    </source>
</evidence>
<reference evidence="16 17" key="1">
    <citation type="submission" date="2018-03" db="EMBL/GenBank/DDBJ databases">
        <authorList>
            <person name="Guldener U."/>
        </authorList>
    </citation>
    <scope>NUCLEOTIDE SEQUENCE [LARGE SCALE GENOMIC DNA]</scope>
    <source>
        <strain evidence="16 17">NBRC100155</strain>
    </source>
</reference>
<evidence type="ECO:0000256" key="14">
    <source>
        <dbReference type="SAM" id="MobiDB-lite"/>
    </source>
</evidence>
<keyword evidence="4" id="KW-0547">Nucleotide-binding</keyword>
<evidence type="ECO:0000259" key="15">
    <source>
        <dbReference type="SMART" id="SM00978"/>
    </source>
</evidence>
<evidence type="ECO:0000313" key="17">
    <source>
        <dbReference type="Proteomes" id="UP000324022"/>
    </source>
</evidence>
<keyword evidence="13" id="KW-0175">Coiled coil</keyword>
<keyword evidence="3" id="KW-0813">Transport</keyword>
<feature type="region of interest" description="Disordered" evidence="14">
    <location>
        <begin position="248"/>
        <end position="315"/>
    </location>
</feature>
<keyword evidence="16" id="KW-0675">Receptor</keyword>
<dbReference type="PIRSF" id="PIRSF037871">
    <property type="entry name" value="TIM44"/>
    <property type="match status" value="1"/>
</dbReference>
<keyword evidence="10" id="KW-0496">Mitochondrion</keyword>
<dbReference type="GO" id="GO:0005743">
    <property type="term" value="C:mitochondrial inner membrane"/>
    <property type="evidence" value="ECO:0007669"/>
    <property type="project" value="UniProtKB-SubCell"/>
</dbReference>
<dbReference type="GO" id="GO:0030150">
    <property type="term" value="P:protein import into mitochondrial matrix"/>
    <property type="evidence" value="ECO:0007669"/>
    <property type="project" value="InterPro"/>
</dbReference>
<evidence type="ECO:0000256" key="5">
    <source>
        <dbReference type="ARBA" id="ARBA00022792"/>
    </source>
</evidence>
<evidence type="ECO:0000256" key="1">
    <source>
        <dbReference type="ARBA" id="ARBA00004637"/>
    </source>
</evidence>
<feature type="compositionally biased region" description="Low complexity" evidence="14">
    <location>
        <begin position="287"/>
        <end position="306"/>
    </location>
</feature>
<dbReference type="FunFam" id="3.10.450.240:FF:000002">
    <property type="entry name" value="Mitochondrial import inner membrane translocase subunit TIM44"/>
    <property type="match status" value="1"/>
</dbReference>
<keyword evidence="5" id="KW-0999">Mitochondrion inner membrane</keyword>
<keyword evidence="11" id="KW-0472">Membrane</keyword>
<feature type="domain" description="Tim44-like" evidence="15">
    <location>
        <begin position="391"/>
        <end position="544"/>
    </location>
</feature>
<evidence type="ECO:0000256" key="3">
    <source>
        <dbReference type="ARBA" id="ARBA00022448"/>
    </source>
</evidence>
<sequence length="551" mass="61023">MVRPTPTMRIYLASRASSVVITPRRTATAIATFNSPALRTFSTTHRRFDSPRSPFAVFVETLKAELRKNQELQENMRQLSGDVGKMQDSETMKKMRDAYERARIITSIKENPKLQAAADALRKSGGQVGDAVGATLKQMEESELIKGLGAISSRLARGLEDSTAPIRNTEAYKQLSETLTEAFDDGGSALRIYVDKDKDVAEVRRIKREARLRKIGRPMPSKDVDSKEAADAVMQSYAIKEEEEAAAAAAEAAAAEEEAAKQANAKTDGAEEAKPQAAETESKPVEESSSSSSTTSESASTTTANPSNPPKKPAGYAARTRTIVENPTATSLVLAPEPAYRAAWSNFKSSNPLFRRLSDLSEAYHESENPVVERVRSVTDWFGSLFDENDFVRVTRSLKTLDPSFNLESFQRDLREYIVPEIIDSYHTAARHLLRQWCGEATFNLLMATIDPYVSKGYIPEGRLLDLKQVEILQAKILDNNVPVLVVSFTTQELMFFKDPKTGDVKAGNDSQPDLCRYAMVLTRVEDELDNEITGGWKVVELARRGQTAYL</sequence>
<dbReference type="AlphaFoldDB" id="A0A5C3EPD3"/>
<dbReference type="InterPro" id="IPR032710">
    <property type="entry name" value="NTF2-like_dom_sf"/>
</dbReference>
<organism evidence="16 17">
    <name type="scientific">Ustilago trichophora</name>
    <dbReference type="NCBI Taxonomy" id="86804"/>
    <lineage>
        <taxon>Eukaryota</taxon>
        <taxon>Fungi</taxon>
        <taxon>Dikarya</taxon>
        <taxon>Basidiomycota</taxon>
        <taxon>Ustilaginomycotina</taxon>
        <taxon>Ustilaginomycetes</taxon>
        <taxon>Ustilaginales</taxon>
        <taxon>Ustilaginaceae</taxon>
        <taxon>Ustilago</taxon>
    </lineage>
</organism>
<dbReference type="PANTHER" id="PTHR10721:SF1">
    <property type="entry name" value="MITOCHONDRIAL IMPORT INNER MEMBRANE TRANSLOCASE SUBUNIT TIM44"/>
    <property type="match status" value="1"/>
</dbReference>
<evidence type="ECO:0000256" key="12">
    <source>
        <dbReference type="ARBA" id="ARBA00074309"/>
    </source>
</evidence>
<comment type="similarity">
    <text evidence="2">Belongs to the Tim44 family.</text>
</comment>
<name>A0A5C3EPD3_9BASI</name>
<dbReference type="InterPro" id="IPR007379">
    <property type="entry name" value="Tim44-like_dom"/>
</dbReference>
<keyword evidence="7" id="KW-0653">Protein transport</keyword>
<keyword evidence="8" id="KW-0809">Transit peptide</keyword>
<dbReference type="GO" id="GO:0005524">
    <property type="term" value="F:ATP binding"/>
    <property type="evidence" value="ECO:0007669"/>
    <property type="project" value="UniProtKB-KW"/>
</dbReference>
<keyword evidence="6" id="KW-0067">ATP-binding</keyword>
<evidence type="ECO:0000256" key="6">
    <source>
        <dbReference type="ARBA" id="ARBA00022840"/>
    </source>
</evidence>
<gene>
    <name evidence="16" type="ORF">UTRI_05279_B</name>
</gene>
<dbReference type="SUPFAM" id="SSF54427">
    <property type="entry name" value="NTF2-like"/>
    <property type="match status" value="1"/>
</dbReference>
<evidence type="ECO:0000256" key="11">
    <source>
        <dbReference type="ARBA" id="ARBA00023136"/>
    </source>
</evidence>
<evidence type="ECO:0000256" key="4">
    <source>
        <dbReference type="ARBA" id="ARBA00022741"/>
    </source>
</evidence>
<dbReference type="SMART" id="SM00978">
    <property type="entry name" value="Tim44"/>
    <property type="match status" value="1"/>
</dbReference>
<dbReference type="OrthoDB" id="10265990at2759"/>
<feature type="compositionally biased region" description="Basic and acidic residues" evidence="14">
    <location>
        <begin position="268"/>
        <end position="286"/>
    </location>
</feature>
<evidence type="ECO:0000256" key="9">
    <source>
        <dbReference type="ARBA" id="ARBA00023010"/>
    </source>
</evidence>